<dbReference type="Pfam" id="PF04101">
    <property type="entry name" value="Glyco_tran_28_C"/>
    <property type="match status" value="1"/>
</dbReference>
<dbReference type="GO" id="GO:0016787">
    <property type="term" value="F:hydrolase activity"/>
    <property type="evidence" value="ECO:0007669"/>
    <property type="project" value="UniProtKB-KW"/>
</dbReference>
<feature type="active site" description="Proton acceptor" evidence="1">
    <location>
        <position position="20"/>
    </location>
</feature>
<name>A0A1H1QSV0_9GAMM</name>
<keyword evidence="4" id="KW-0378">Hydrolase</keyword>
<dbReference type="PANTHER" id="PTHR21015:SF22">
    <property type="entry name" value="GLYCOSYLTRANSFERASE"/>
    <property type="match status" value="1"/>
</dbReference>
<reference evidence="5" key="1">
    <citation type="submission" date="2016-10" db="EMBL/GenBank/DDBJ databases">
        <authorList>
            <person name="Varghese N."/>
            <person name="Submissions S."/>
        </authorList>
    </citation>
    <scope>NUCLEOTIDE SEQUENCE [LARGE SCALE GENOMIC DNA]</scope>
    <source>
        <strain evidence="5">JCM 14963</strain>
    </source>
</reference>
<dbReference type="SUPFAM" id="SSF53756">
    <property type="entry name" value="UDP-Glycosyltransferase/glycogen phosphorylase"/>
    <property type="match status" value="1"/>
</dbReference>
<sequence>MMALHIAFRTDAALWIGTGHVMRCLTLADALIAAGHDCHFICRSHRGHLLDVIHGRGYTTTVLPAALQQAEPVAGSHAHWLGVSAEQDAADTAAVLQSKGCDWLVADHYALDAQWEAHMRACSGHVLVVDDLADRPHDCDLLLDQTYSRRAEDYRSLVPASARLLCGSANALLRPDFAAQRDASLARRAVQPYPLQTILVSMGGVDADNATAEVLRGLAATQGAGSLVVTVVMGGQAPWLGEVQQLSQSLALDVTVLVDVSDMASLMAQADLAIGAAGATAWERCCLGLPTLMAVLADNQRLVAEGLRAAGAVQLLPAVNSLAASLPGLLEGFLADAEQLRQMSRRAAALVDGGGARRVVETMEMMS</sequence>
<dbReference type="InterPro" id="IPR020023">
    <property type="entry name" value="PseG"/>
</dbReference>
<accession>A0A1H1QSV0</accession>
<dbReference type="Gene3D" id="3.40.50.11190">
    <property type="match status" value="1"/>
</dbReference>
<evidence type="ECO:0000313" key="4">
    <source>
        <dbReference type="EMBL" id="SDS26466.1"/>
    </source>
</evidence>
<organism evidence="4 5">
    <name type="scientific">Halopseudomonas sabulinigri</name>
    <dbReference type="NCBI Taxonomy" id="472181"/>
    <lineage>
        <taxon>Bacteria</taxon>
        <taxon>Pseudomonadati</taxon>
        <taxon>Pseudomonadota</taxon>
        <taxon>Gammaproteobacteria</taxon>
        <taxon>Pseudomonadales</taxon>
        <taxon>Pseudomonadaceae</taxon>
        <taxon>Halopseudomonas</taxon>
    </lineage>
</organism>
<evidence type="ECO:0000313" key="5">
    <source>
        <dbReference type="Proteomes" id="UP000243413"/>
    </source>
</evidence>
<feature type="binding site" evidence="2">
    <location>
        <position position="174"/>
    </location>
    <ligand>
        <name>substrate</name>
    </ligand>
</feature>
<dbReference type="Proteomes" id="UP000243413">
    <property type="component" value="Chromosome I"/>
</dbReference>
<dbReference type="NCBIfam" id="TIGR03590">
    <property type="entry name" value="PseG"/>
    <property type="match status" value="1"/>
</dbReference>
<dbReference type="STRING" id="472181.SAMN05216271_1532"/>
<dbReference type="PANTHER" id="PTHR21015">
    <property type="entry name" value="UDP-N-ACETYLGLUCOSAMINE--N-ACETYLMURAMYL-(PENTAPEPTIDE) PYROPHOSPHORYL-UNDECAPRENOL N-ACETYLGLUCOSAMINE TRANSFERASE 1"/>
    <property type="match status" value="1"/>
</dbReference>
<proteinExistence type="predicted"/>
<dbReference type="EMBL" id="LT629763">
    <property type="protein sequence ID" value="SDS26466.1"/>
    <property type="molecule type" value="Genomic_DNA"/>
</dbReference>
<evidence type="ECO:0000256" key="1">
    <source>
        <dbReference type="PIRSR" id="PIRSR620023-1"/>
    </source>
</evidence>
<gene>
    <name evidence="4" type="ORF">SAMN05216271_1532</name>
</gene>
<feature type="binding site" evidence="2">
    <location>
        <position position="283"/>
    </location>
    <ligand>
        <name>substrate</name>
    </ligand>
</feature>
<dbReference type="AlphaFoldDB" id="A0A1H1QSV0"/>
<dbReference type="GO" id="GO:0016758">
    <property type="term" value="F:hexosyltransferase activity"/>
    <property type="evidence" value="ECO:0007669"/>
    <property type="project" value="InterPro"/>
</dbReference>
<evidence type="ECO:0000259" key="3">
    <source>
        <dbReference type="Pfam" id="PF04101"/>
    </source>
</evidence>
<protein>
    <submittedName>
        <fullName evidence="4">UDP-2,4-diacetamido-2,4,6-trideoxy-beta-L-altropyranose hydrolase</fullName>
    </submittedName>
</protein>
<feature type="domain" description="Glycosyl transferase family 28 C-terminal" evidence="3">
    <location>
        <begin position="198"/>
        <end position="347"/>
    </location>
</feature>
<dbReference type="Gene3D" id="3.40.50.2000">
    <property type="entry name" value="Glycogen Phosphorylase B"/>
    <property type="match status" value="1"/>
</dbReference>
<dbReference type="InterPro" id="IPR007235">
    <property type="entry name" value="Glyco_trans_28_C"/>
</dbReference>
<evidence type="ECO:0000256" key="2">
    <source>
        <dbReference type="PIRSR" id="PIRSR620023-2"/>
    </source>
</evidence>